<dbReference type="PANTHER" id="PTHR36389">
    <property type="entry name" value="OS05G0110100 PROTEIN"/>
    <property type="match status" value="1"/>
</dbReference>
<reference evidence="2 3" key="1">
    <citation type="submission" date="2024-11" db="EMBL/GenBank/DDBJ databases">
        <title>A near-complete genome assembly of Cinchona calisaya.</title>
        <authorList>
            <person name="Lian D.C."/>
            <person name="Zhao X.W."/>
            <person name="Wei L."/>
        </authorList>
    </citation>
    <scope>NUCLEOTIDE SEQUENCE [LARGE SCALE GENOMIC DNA]</scope>
    <source>
        <tissue evidence="2">Nenye</tissue>
    </source>
</reference>
<comment type="caution">
    <text evidence="2">The sequence shown here is derived from an EMBL/GenBank/DDBJ whole genome shotgun (WGS) entry which is preliminary data.</text>
</comment>
<dbReference type="AlphaFoldDB" id="A0ABD3AKT8"/>
<dbReference type="PANTHER" id="PTHR36389:SF1">
    <property type="entry name" value="OS05G0110100 PROTEIN"/>
    <property type="match status" value="1"/>
</dbReference>
<proteinExistence type="predicted"/>
<evidence type="ECO:0000313" key="3">
    <source>
        <dbReference type="Proteomes" id="UP001630127"/>
    </source>
</evidence>
<protein>
    <submittedName>
        <fullName evidence="2">Uncharacterized protein</fullName>
    </submittedName>
</protein>
<name>A0ABD3AKT8_9GENT</name>
<dbReference type="InterPro" id="IPR036410">
    <property type="entry name" value="HSP_DnaJ_Cys-rich_dom_sf"/>
</dbReference>
<dbReference type="EMBL" id="JBJUIK010000003">
    <property type="protein sequence ID" value="KAL3531800.1"/>
    <property type="molecule type" value="Genomic_DNA"/>
</dbReference>
<keyword evidence="1" id="KW-1133">Transmembrane helix</keyword>
<dbReference type="Proteomes" id="UP001630127">
    <property type="component" value="Unassembled WGS sequence"/>
</dbReference>
<accession>A0ABD3AKT8</accession>
<keyword evidence="1" id="KW-0812">Transmembrane</keyword>
<dbReference type="SUPFAM" id="SSF57938">
    <property type="entry name" value="DnaJ/Hsp40 cysteine-rich domain"/>
    <property type="match status" value="1"/>
</dbReference>
<feature type="transmembrane region" description="Helical" evidence="1">
    <location>
        <begin position="72"/>
        <end position="91"/>
    </location>
</feature>
<organism evidence="2 3">
    <name type="scientific">Cinchona calisaya</name>
    <dbReference type="NCBI Taxonomy" id="153742"/>
    <lineage>
        <taxon>Eukaryota</taxon>
        <taxon>Viridiplantae</taxon>
        <taxon>Streptophyta</taxon>
        <taxon>Embryophyta</taxon>
        <taxon>Tracheophyta</taxon>
        <taxon>Spermatophyta</taxon>
        <taxon>Magnoliopsida</taxon>
        <taxon>eudicotyledons</taxon>
        <taxon>Gunneridae</taxon>
        <taxon>Pentapetalae</taxon>
        <taxon>asterids</taxon>
        <taxon>lamiids</taxon>
        <taxon>Gentianales</taxon>
        <taxon>Rubiaceae</taxon>
        <taxon>Cinchonoideae</taxon>
        <taxon>Cinchoneae</taxon>
        <taxon>Cinchona</taxon>
    </lineage>
</organism>
<keyword evidence="3" id="KW-1185">Reference proteome</keyword>
<gene>
    <name evidence="2" type="ORF">ACH5RR_005321</name>
</gene>
<sequence length="141" mass="14960">MATVPSLHTLFSSNSSVIKQPKASEAQLRRSAFVGSKVSSLNTDYVREKNKKRKSLTVVAAIGDVSSEGTTYLIAGAAAVALIGTAFPIFFSRKDLCPECDGAGFIRQAGATLRANAARKDQAQIVCPRCNGLGKLNQIDK</sequence>
<evidence type="ECO:0000313" key="2">
    <source>
        <dbReference type="EMBL" id="KAL3531800.1"/>
    </source>
</evidence>
<keyword evidence="1" id="KW-0472">Membrane</keyword>
<evidence type="ECO:0000256" key="1">
    <source>
        <dbReference type="SAM" id="Phobius"/>
    </source>
</evidence>